<protein>
    <submittedName>
        <fullName evidence="1">Phage tail protein</fullName>
    </submittedName>
</protein>
<reference evidence="2" key="1">
    <citation type="journal article" date="2019" name="Int. J. Syst. Evol. Microbiol.">
        <title>The Global Catalogue of Microorganisms (GCM) 10K type strain sequencing project: providing services to taxonomists for standard genome sequencing and annotation.</title>
        <authorList>
            <consortium name="The Broad Institute Genomics Platform"/>
            <consortium name="The Broad Institute Genome Sequencing Center for Infectious Disease"/>
            <person name="Wu L."/>
            <person name="Ma J."/>
        </authorList>
    </citation>
    <scope>NUCLEOTIDE SEQUENCE [LARGE SCALE GENOMIC DNA]</scope>
    <source>
        <strain evidence="2">JCM 16545</strain>
    </source>
</reference>
<dbReference type="NCBIfam" id="TIGR02241">
    <property type="entry name" value="conserved hypothetical phage tail region protein"/>
    <property type="match status" value="1"/>
</dbReference>
<gene>
    <name evidence="1" type="ORF">ACFSQZ_02905</name>
</gene>
<dbReference type="PANTHER" id="PTHR38009">
    <property type="entry name" value="CONSERVED HYPOTHETICAL PHAGE TAIL PROTEIN"/>
    <property type="match status" value="1"/>
</dbReference>
<organism evidence="1 2">
    <name type="scientific">Rubritalea spongiae</name>
    <dbReference type="NCBI Taxonomy" id="430797"/>
    <lineage>
        <taxon>Bacteria</taxon>
        <taxon>Pseudomonadati</taxon>
        <taxon>Verrucomicrobiota</taxon>
        <taxon>Verrucomicrobiia</taxon>
        <taxon>Verrucomicrobiales</taxon>
        <taxon>Rubritaleaceae</taxon>
        <taxon>Rubritalea</taxon>
    </lineage>
</organism>
<name>A0ABW5DZ58_9BACT</name>
<keyword evidence="2" id="KW-1185">Reference proteome</keyword>
<evidence type="ECO:0000313" key="1">
    <source>
        <dbReference type="EMBL" id="MFD2275409.1"/>
    </source>
</evidence>
<sequence length="155" mass="17456">MANKDGSKENAIWPMPQFYFQVKWGSTEINFSEISGLDNEAQIIEYRHGNSPVFYPIKMPGLGKVNNVTMKRGVFVGDNTFWQWFSKIKLNTVARVTVTISLLNEAGKPTMTWTLRNAWPTKITSTGMKSDDSSAAIDQLDVAFETMEIANKNNP</sequence>
<dbReference type="InterPro" id="IPR010667">
    <property type="entry name" value="Phage_T4_Gp19"/>
</dbReference>
<dbReference type="InterPro" id="IPR011747">
    <property type="entry name" value="CHP02241"/>
</dbReference>
<dbReference type="Proteomes" id="UP001597297">
    <property type="component" value="Unassembled WGS sequence"/>
</dbReference>
<accession>A0ABW5DZ58</accession>
<dbReference type="RefSeq" id="WP_377092628.1">
    <property type="nucleotide sequence ID" value="NZ_JBHSJM010000001.1"/>
</dbReference>
<dbReference type="EMBL" id="JBHUJC010000010">
    <property type="protein sequence ID" value="MFD2275409.1"/>
    <property type="molecule type" value="Genomic_DNA"/>
</dbReference>
<evidence type="ECO:0000313" key="2">
    <source>
        <dbReference type="Proteomes" id="UP001597297"/>
    </source>
</evidence>
<comment type="caution">
    <text evidence="1">The sequence shown here is derived from an EMBL/GenBank/DDBJ whole genome shotgun (WGS) entry which is preliminary data.</text>
</comment>
<dbReference type="PANTHER" id="PTHR38009:SF1">
    <property type="entry name" value="CONSERVED HYPOTHETICAL PHAGE TAIL PROTEIN"/>
    <property type="match status" value="1"/>
</dbReference>
<proteinExistence type="predicted"/>
<dbReference type="Pfam" id="PF06841">
    <property type="entry name" value="Phage_T4_gp19"/>
    <property type="match status" value="1"/>
</dbReference>